<organism evidence="1 2">
    <name type="scientific">Methanobrevibacter ruminantium (strain ATCC 35063 / DSM 1093 / JCM 13430 / OCM 146 / M1)</name>
    <name type="common">Methanobacterium ruminantium</name>
    <dbReference type="NCBI Taxonomy" id="634498"/>
    <lineage>
        <taxon>Archaea</taxon>
        <taxon>Methanobacteriati</taxon>
        <taxon>Methanobacteriota</taxon>
        <taxon>Methanomada group</taxon>
        <taxon>Methanobacteria</taxon>
        <taxon>Methanobacteriales</taxon>
        <taxon>Methanobacteriaceae</taxon>
        <taxon>Methanobrevibacter</taxon>
    </lineage>
</organism>
<gene>
    <name evidence="1" type="ordered locus">mru_0301</name>
</gene>
<name>D3DZX7_METRM</name>
<dbReference type="PATRIC" id="fig|634498.28.peg.304"/>
<sequence length="62" mass="7285">MIERRRLGMKYDIFTILDEISRKLDDGELSDEQVDFLLQMEILVEEGTITDEQAQDVMNGDY</sequence>
<evidence type="ECO:0000313" key="1">
    <source>
        <dbReference type="EMBL" id="ADC46153.1"/>
    </source>
</evidence>
<dbReference type="STRING" id="634498.mru_0301"/>
<proteinExistence type="predicted"/>
<reference evidence="1 2" key="1">
    <citation type="journal article" date="2010" name="PLoS ONE">
        <title>The genome sequence of the rumen methanogen Methanobrevibacter ruminantium reveals new possibilities for controlling ruminant methane emissions.</title>
        <authorList>
            <person name="Leahy S.C."/>
            <person name="Kelly W.J."/>
            <person name="Altermann E."/>
            <person name="Ronimus R.S."/>
            <person name="Yeoman C.J."/>
            <person name="Pacheco D.M."/>
            <person name="Li D."/>
            <person name="Kong Z."/>
            <person name="McTavish S."/>
            <person name="Sang C."/>
            <person name="Lambie S.C."/>
            <person name="Janssen P.H."/>
            <person name="Dey D."/>
            <person name="Attwood G.T."/>
        </authorList>
    </citation>
    <scope>NUCLEOTIDE SEQUENCE [LARGE SCALE GENOMIC DNA]</scope>
    <source>
        <strain evidence="2">ATCC 35063 / DSM 1093 / JCM 13430 / OCM 146 / M1</strain>
    </source>
</reference>
<dbReference type="KEGG" id="mru:mru_0301"/>
<dbReference type="AlphaFoldDB" id="D3DZX7"/>
<dbReference type="EMBL" id="CP001719">
    <property type="protein sequence ID" value="ADC46153.1"/>
    <property type="molecule type" value="Genomic_DNA"/>
</dbReference>
<protein>
    <submittedName>
        <fullName evidence="1">Uncharacterized protein</fullName>
    </submittedName>
</protein>
<dbReference type="HOGENOM" id="CLU_2893297_0_0_2"/>
<accession>D3DZX7</accession>
<keyword evidence="2" id="KW-1185">Reference proteome</keyword>
<evidence type="ECO:0000313" key="2">
    <source>
        <dbReference type="Proteomes" id="UP000008680"/>
    </source>
</evidence>
<dbReference type="Proteomes" id="UP000008680">
    <property type="component" value="Chromosome"/>
</dbReference>